<comment type="similarity">
    <text evidence="2 8">Belongs to the tubulin family.</text>
</comment>
<organism evidence="11 12">
    <name type="scientific">Cichlidogyrus casuarinus</name>
    <dbReference type="NCBI Taxonomy" id="1844966"/>
    <lineage>
        <taxon>Eukaryota</taxon>
        <taxon>Metazoa</taxon>
        <taxon>Spiralia</taxon>
        <taxon>Lophotrochozoa</taxon>
        <taxon>Platyhelminthes</taxon>
        <taxon>Monogenea</taxon>
        <taxon>Monopisthocotylea</taxon>
        <taxon>Dactylogyridea</taxon>
        <taxon>Ancyrocephalidae</taxon>
        <taxon>Cichlidogyrus</taxon>
    </lineage>
</organism>
<reference evidence="11 12" key="1">
    <citation type="submission" date="2024-11" db="EMBL/GenBank/DDBJ databases">
        <title>Adaptive evolution of stress response genes in parasites aligns with host niche diversity.</title>
        <authorList>
            <person name="Hahn C."/>
            <person name="Resl P."/>
        </authorList>
    </citation>
    <scope>NUCLEOTIDE SEQUENCE [LARGE SCALE GENOMIC DNA]</scope>
    <source>
        <strain evidence="11">EGGRZ-B1_66</strain>
        <tissue evidence="11">Body</tissue>
    </source>
</reference>
<dbReference type="PRINTS" id="PR01161">
    <property type="entry name" value="TUBULIN"/>
</dbReference>
<dbReference type="SUPFAM" id="SSF52490">
    <property type="entry name" value="Tubulin nucleotide-binding domain-like"/>
    <property type="match status" value="1"/>
</dbReference>
<evidence type="ECO:0000259" key="9">
    <source>
        <dbReference type="SMART" id="SM00864"/>
    </source>
</evidence>
<dbReference type="Gene3D" id="3.40.50.1440">
    <property type="entry name" value="Tubulin/FtsZ, GTPase domain"/>
    <property type="match status" value="1"/>
</dbReference>
<keyword evidence="4 8" id="KW-0493">Microtubule</keyword>
<evidence type="ECO:0000256" key="4">
    <source>
        <dbReference type="ARBA" id="ARBA00022701"/>
    </source>
</evidence>
<evidence type="ECO:0000256" key="8">
    <source>
        <dbReference type="RuleBase" id="RU000352"/>
    </source>
</evidence>
<dbReference type="InterPro" id="IPR023123">
    <property type="entry name" value="Tubulin_C"/>
</dbReference>
<feature type="domain" description="Tubulin/FtsZ 2-layer sandwich" evidence="10">
    <location>
        <begin position="261"/>
        <end position="401"/>
    </location>
</feature>
<evidence type="ECO:0000256" key="1">
    <source>
        <dbReference type="ARBA" id="ARBA00004267"/>
    </source>
</evidence>
<feature type="domain" description="Tubulin/FtsZ GTPase" evidence="9">
    <location>
        <begin position="59"/>
        <end position="258"/>
    </location>
</feature>
<dbReference type="CDD" id="cd02188">
    <property type="entry name" value="gamma_tubulin"/>
    <property type="match status" value="1"/>
</dbReference>
<dbReference type="FunFam" id="1.10.287.600:FF:000004">
    <property type="entry name" value="Tubulin gamma chain"/>
    <property type="match status" value="1"/>
</dbReference>
<dbReference type="InterPro" id="IPR002454">
    <property type="entry name" value="Gamma_tubulin"/>
</dbReference>
<comment type="subcellular location">
    <subcellularLocation>
        <location evidence="1">Cytoplasm</location>
        <location evidence="1">Cytoskeleton</location>
        <location evidence="1">Microtubule organizing center</location>
    </subcellularLocation>
</comment>
<evidence type="ECO:0000256" key="6">
    <source>
        <dbReference type="ARBA" id="ARBA00023134"/>
    </source>
</evidence>
<dbReference type="InterPro" id="IPR000217">
    <property type="entry name" value="Tubulin"/>
</dbReference>
<comment type="caution">
    <text evidence="11">The sequence shown here is derived from an EMBL/GenBank/DDBJ whole genome shotgun (WGS) entry which is preliminary data.</text>
</comment>
<dbReference type="InterPro" id="IPR017975">
    <property type="entry name" value="Tubulin_CS"/>
</dbReference>
<dbReference type="Gene3D" id="1.10.287.600">
    <property type="entry name" value="Helix hairpin bin"/>
    <property type="match status" value="1"/>
</dbReference>
<evidence type="ECO:0000313" key="12">
    <source>
        <dbReference type="Proteomes" id="UP001626550"/>
    </source>
</evidence>
<evidence type="ECO:0000256" key="5">
    <source>
        <dbReference type="ARBA" id="ARBA00022741"/>
    </source>
</evidence>
<keyword evidence="5 8" id="KW-0547">Nucleotide-binding</keyword>
<proteinExistence type="inferred from homology"/>
<dbReference type="EMBL" id="JBJKFK010001105">
    <property type="protein sequence ID" value="KAL3314076.1"/>
    <property type="molecule type" value="Genomic_DNA"/>
</dbReference>
<keyword evidence="12" id="KW-1185">Reference proteome</keyword>
<dbReference type="PANTHER" id="PTHR11588">
    <property type="entry name" value="TUBULIN"/>
    <property type="match status" value="1"/>
</dbReference>
<protein>
    <recommendedName>
        <fullName evidence="8">Tubulin gamma chain</fullName>
    </recommendedName>
</protein>
<dbReference type="SMART" id="SM00865">
    <property type="entry name" value="Tubulin_C"/>
    <property type="match status" value="1"/>
</dbReference>
<keyword evidence="6 8" id="KW-0342">GTP-binding</keyword>
<evidence type="ECO:0000313" key="11">
    <source>
        <dbReference type="EMBL" id="KAL3314076.1"/>
    </source>
</evidence>
<evidence type="ECO:0000256" key="2">
    <source>
        <dbReference type="ARBA" id="ARBA00009636"/>
    </source>
</evidence>
<dbReference type="PRINTS" id="PR01164">
    <property type="entry name" value="GAMMATUBULIN"/>
</dbReference>
<dbReference type="AlphaFoldDB" id="A0ABD2Q775"/>
<evidence type="ECO:0000259" key="10">
    <source>
        <dbReference type="SMART" id="SM00865"/>
    </source>
</evidence>
<dbReference type="InterPro" id="IPR008280">
    <property type="entry name" value="Tub_FtsZ_C"/>
</dbReference>
<dbReference type="InterPro" id="IPR036525">
    <property type="entry name" value="Tubulin/FtsZ_GTPase_sf"/>
</dbReference>
<keyword evidence="3" id="KW-0963">Cytoplasm</keyword>
<dbReference type="Pfam" id="PF00091">
    <property type="entry name" value="Tubulin"/>
    <property type="match status" value="1"/>
</dbReference>
<dbReference type="GO" id="GO:0005525">
    <property type="term" value="F:GTP binding"/>
    <property type="evidence" value="ECO:0007669"/>
    <property type="project" value="UniProtKB-UniRule"/>
</dbReference>
<dbReference type="GO" id="GO:0005874">
    <property type="term" value="C:microtubule"/>
    <property type="evidence" value="ECO:0007669"/>
    <property type="project" value="UniProtKB-KW"/>
</dbReference>
<dbReference type="SMART" id="SM00864">
    <property type="entry name" value="Tubulin"/>
    <property type="match status" value="1"/>
</dbReference>
<dbReference type="SUPFAM" id="SSF55307">
    <property type="entry name" value="Tubulin C-terminal domain-like"/>
    <property type="match status" value="1"/>
</dbReference>
<dbReference type="InterPro" id="IPR003008">
    <property type="entry name" value="Tubulin_FtsZ_GTPase"/>
</dbReference>
<dbReference type="Gene3D" id="3.30.1330.20">
    <property type="entry name" value="Tubulin/FtsZ, C-terminal domain"/>
    <property type="match status" value="1"/>
</dbReference>
<dbReference type="GO" id="GO:0005815">
    <property type="term" value="C:microtubule organizing center"/>
    <property type="evidence" value="ECO:0007669"/>
    <property type="project" value="UniProtKB-SubCell"/>
</dbReference>
<sequence length="463" mass="52097">MPKGIITLQLGQCGNQSKYRLLLIIVLVGMEFWKQLCAEHGISASGILEKTCDDFHDNSNVFFYQADDSHYIPRAVLIDLEPRVINNILSSPYSMLYNRENIYVSKDGGGAGNNWAAGYSRGESLEEEIFDMIDREVEGCDNLEGFFFLHSIAGGTGSGMGSAILEKLSSKFPKKITQTFSVFPNLEESSDVVVQPYNSMLTLKRLVRHANSVVVLDNTALHRIAVERLHIENPSFSQINKLVSMVMSVCTSTIRFPGFQYNNLISLASQLSPTPRLHFAMTGYTPLTTDSDVASIRKTSVYDVFRRLLQPKNMMVSTPHQPSVDHCYLSALSILQGQVDPRSISEAIFRVRDQKLIKFMPWSPCGLHVAIAKRSPFVDYPHKLFLRIMSQYDKLKARSAFLEQFRKEPVFEKDPDLTEFSESRHVVHSLIEEYCAATKPDYIHWGSRQAAAHALAQEAALVA</sequence>
<evidence type="ECO:0000256" key="7">
    <source>
        <dbReference type="ARBA" id="ARBA00023212"/>
    </source>
</evidence>
<evidence type="ECO:0000256" key="3">
    <source>
        <dbReference type="ARBA" id="ARBA00022490"/>
    </source>
</evidence>
<keyword evidence="7" id="KW-0206">Cytoskeleton</keyword>
<dbReference type="InterPro" id="IPR018316">
    <property type="entry name" value="Tubulin/FtsZ_2-layer-sand-dom"/>
</dbReference>
<name>A0ABD2Q775_9PLAT</name>
<accession>A0ABD2Q775</accession>
<gene>
    <name evidence="11" type="primary">TUBG1</name>
    <name evidence="11" type="ORF">Ciccas_007315</name>
</gene>
<dbReference type="Pfam" id="PF03953">
    <property type="entry name" value="Tubulin_C"/>
    <property type="match status" value="1"/>
</dbReference>
<dbReference type="Proteomes" id="UP001626550">
    <property type="component" value="Unassembled WGS sequence"/>
</dbReference>
<comment type="function">
    <text evidence="8">Tubulin is the major constituent of microtubules, protein filaments consisting of alpha- and beta-tubulin heterodimers. Gamma-tubulin is a key component of the gamma-tubulin ring complex (gTuRC) which mediates microtubule nucleation. The gTuRC regulates the minus-end nucleation of alpha-beta tubulin heterodimers that grow into microtubule protafilaments, a critical step in centrosome duplication and spindle formation.</text>
</comment>
<dbReference type="InterPro" id="IPR037103">
    <property type="entry name" value="Tubulin/FtsZ-like_C"/>
</dbReference>
<dbReference type="PROSITE" id="PS00227">
    <property type="entry name" value="TUBULIN"/>
    <property type="match status" value="1"/>
</dbReference>